<evidence type="ECO:0000313" key="2">
    <source>
        <dbReference type="EMBL" id="EHN09427.1"/>
    </source>
</evidence>
<organism evidence="2 3">
    <name type="scientific">Patulibacter medicamentivorans</name>
    <dbReference type="NCBI Taxonomy" id="1097667"/>
    <lineage>
        <taxon>Bacteria</taxon>
        <taxon>Bacillati</taxon>
        <taxon>Actinomycetota</taxon>
        <taxon>Thermoleophilia</taxon>
        <taxon>Solirubrobacterales</taxon>
        <taxon>Patulibacteraceae</taxon>
        <taxon>Patulibacter</taxon>
    </lineage>
</organism>
<reference evidence="2 3" key="1">
    <citation type="journal article" date="2013" name="Biodegradation">
        <title>Quantitative proteomic analysis of ibuprofen-degrading Patulibacter sp. strain I11.</title>
        <authorList>
            <person name="Almeida B."/>
            <person name="Kjeldal H."/>
            <person name="Lolas I."/>
            <person name="Knudsen A.D."/>
            <person name="Carvalho G."/>
            <person name="Nielsen K.L."/>
            <person name="Barreto Crespo M.T."/>
            <person name="Stensballe A."/>
            <person name="Nielsen J.L."/>
        </authorList>
    </citation>
    <scope>NUCLEOTIDE SEQUENCE [LARGE SCALE GENOMIC DNA]</scope>
    <source>
        <strain evidence="2 3">I11</strain>
    </source>
</reference>
<dbReference type="RefSeq" id="WP_007578197.1">
    <property type="nucleotide sequence ID" value="NZ_AGUD01000292.1"/>
</dbReference>
<dbReference type="Proteomes" id="UP000005143">
    <property type="component" value="Unassembled WGS sequence"/>
</dbReference>
<sequence length="267" mass="29028">MATKKPALSLRPLGPPSAAKAATTPADPVAPAAIRGRVTLWAPEAAITLIVRYSAAPQVTAETAASGAWEDVRRPRLPPLTNWVGPQPLQVELPLLIDGWLEQRSIDEELRTLRYLGMPIEVPGAPSRPPWLRVIGVMPAIPVPTAQRWVVDNLQIQEGKERIAGRCARATATVTLKPYRPSDLRTQLSRSETAKKKHSKPWTKGDTLAKFTRRHLGTCDAWARAEIRKANPSVKAWTKVAVGKQIVVPRLGIEFGPTGVGSLVRGG</sequence>
<feature type="compositionally biased region" description="Low complexity" evidence="1">
    <location>
        <begin position="16"/>
        <end position="25"/>
    </location>
</feature>
<dbReference type="AlphaFoldDB" id="H0EA87"/>
<name>H0EA87_9ACTN</name>
<keyword evidence="3" id="KW-1185">Reference proteome</keyword>
<dbReference type="EMBL" id="AGUD01000292">
    <property type="protein sequence ID" value="EHN09427.1"/>
    <property type="molecule type" value="Genomic_DNA"/>
</dbReference>
<feature type="region of interest" description="Disordered" evidence="1">
    <location>
        <begin position="1"/>
        <end position="25"/>
    </location>
</feature>
<protein>
    <submittedName>
        <fullName evidence="2">Uncharacterized protein</fullName>
    </submittedName>
</protein>
<feature type="region of interest" description="Disordered" evidence="1">
    <location>
        <begin position="185"/>
        <end position="206"/>
    </location>
</feature>
<proteinExistence type="predicted"/>
<evidence type="ECO:0000256" key="1">
    <source>
        <dbReference type="SAM" id="MobiDB-lite"/>
    </source>
</evidence>
<comment type="caution">
    <text evidence="2">The sequence shown here is derived from an EMBL/GenBank/DDBJ whole genome shotgun (WGS) entry which is preliminary data.</text>
</comment>
<gene>
    <name evidence="2" type="ORF">PAI11_37610</name>
</gene>
<accession>H0EA87</accession>
<evidence type="ECO:0000313" key="3">
    <source>
        <dbReference type="Proteomes" id="UP000005143"/>
    </source>
</evidence>